<dbReference type="SMART" id="SM00857">
    <property type="entry name" value="Resolvase"/>
    <property type="match status" value="1"/>
</dbReference>
<evidence type="ECO:0000256" key="4">
    <source>
        <dbReference type="PROSITE-ProRule" id="PRU10137"/>
    </source>
</evidence>
<dbReference type="NCBIfam" id="NF033518">
    <property type="entry name" value="transpos_IS607"/>
    <property type="match status" value="1"/>
</dbReference>
<dbReference type="PROSITE" id="PS00397">
    <property type="entry name" value="RECOMBINASES_1"/>
    <property type="match status" value="1"/>
</dbReference>
<organism evidence="6 7">
    <name type="scientific">Nostoc linckia FACHB-391</name>
    <dbReference type="NCBI Taxonomy" id="2692906"/>
    <lineage>
        <taxon>Bacteria</taxon>
        <taxon>Bacillati</taxon>
        <taxon>Cyanobacteriota</taxon>
        <taxon>Cyanophyceae</taxon>
        <taxon>Nostocales</taxon>
        <taxon>Nostocaceae</taxon>
        <taxon>Nostoc</taxon>
    </lineage>
</organism>
<keyword evidence="2" id="KW-0238">DNA-binding</keyword>
<protein>
    <submittedName>
        <fullName evidence="6">IS607 family transposase</fullName>
    </submittedName>
</protein>
<dbReference type="SUPFAM" id="SSF53041">
    <property type="entry name" value="Resolvase-like"/>
    <property type="match status" value="1"/>
</dbReference>
<evidence type="ECO:0000259" key="5">
    <source>
        <dbReference type="PROSITE" id="PS51736"/>
    </source>
</evidence>
<gene>
    <name evidence="6" type="ORF">H6G95_32720</name>
</gene>
<evidence type="ECO:0000313" key="7">
    <source>
        <dbReference type="Proteomes" id="UP000604661"/>
    </source>
</evidence>
<dbReference type="InterPro" id="IPR006119">
    <property type="entry name" value="Resolv_N"/>
</dbReference>
<dbReference type="InterPro" id="IPR048046">
    <property type="entry name" value="Transpos_IS607"/>
</dbReference>
<dbReference type="SUPFAM" id="SSF46955">
    <property type="entry name" value="Putative DNA-binding domain"/>
    <property type="match status" value="1"/>
</dbReference>
<dbReference type="InterPro" id="IPR036162">
    <property type="entry name" value="Resolvase-like_N_sf"/>
</dbReference>
<dbReference type="InterPro" id="IPR000551">
    <property type="entry name" value="MerR-type_HTH_dom"/>
</dbReference>
<dbReference type="CDD" id="cd04762">
    <property type="entry name" value="HTH_MerR-trunc"/>
    <property type="match status" value="1"/>
</dbReference>
<evidence type="ECO:0000256" key="3">
    <source>
        <dbReference type="ARBA" id="ARBA00023172"/>
    </source>
</evidence>
<dbReference type="RefSeq" id="WP_190901162.1">
    <property type="nucleotide sequence ID" value="NZ_JACJTE010000076.1"/>
</dbReference>
<dbReference type="Gene3D" id="1.10.1660.10">
    <property type="match status" value="1"/>
</dbReference>
<keyword evidence="1" id="KW-0229">DNA integration</keyword>
<evidence type="ECO:0000256" key="1">
    <source>
        <dbReference type="ARBA" id="ARBA00022908"/>
    </source>
</evidence>
<accession>A0ABR8F552</accession>
<reference evidence="6 7" key="1">
    <citation type="journal article" date="2020" name="ISME J.">
        <title>Comparative genomics reveals insights into cyanobacterial evolution and habitat adaptation.</title>
        <authorList>
            <person name="Chen M.Y."/>
            <person name="Teng W.K."/>
            <person name="Zhao L."/>
            <person name="Hu C.X."/>
            <person name="Zhou Y.K."/>
            <person name="Han B.P."/>
            <person name="Song L.R."/>
            <person name="Shu W.S."/>
        </authorList>
    </citation>
    <scope>NUCLEOTIDE SEQUENCE [LARGE SCALE GENOMIC DNA]</scope>
    <source>
        <strain evidence="6 7">FACHB-391</strain>
    </source>
</reference>
<dbReference type="EMBL" id="JACJTE010000076">
    <property type="protein sequence ID" value="MBD2565257.1"/>
    <property type="molecule type" value="Genomic_DNA"/>
</dbReference>
<dbReference type="InterPro" id="IPR051491">
    <property type="entry name" value="Recombinase/Transposase-rel"/>
</dbReference>
<evidence type="ECO:0000256" key="2">
    <source>
        <dbReference type="ARBA" id="ARBA00023125"/>
    </source>
</evidence>
<feature type="active site" description="O-(5'-phospho-DNA)-serine intermediate" evidence="4">
    <location>
        <position position="66"/>
    </location>
</feature>
<keyword evidence="3" id="KW-0233">DNA recombination</keyword>
<dbReference type="Gene3D" id="3.40.50.1390">
    <property type="entry name" value="Resolvase, N-terminal catalytic domain"/>
    <property type="match status" value="1"/>
</dbReference>
<dbReference type="PANTHER" id="PTHR36172">
    <property type="match status" value="1"/>
</dbReference>
<dbReference type="InterPro" id="IPR006118">
    <property type="entry name" value="Recombinase_CS"/>
</dbReference>
<dbReference type="Proteomes" id="UP000604661">
    <property type="component" value="Unassembled WGS sequence"/>
</dbReference>
<sequence>MPKYSTPKETSEYLGVSLHTLRRWEKQGKIQTIRTPSGQRRYDIASYTGLSNQRTERSIIAYARVSSRGQQADLDKQIAVLLELYPRALVISDIASGLNFKRPGLRILFQQVRKGNVKSVVVAHKDRLARFGFDLIQWLLEQDGVRIMVLNQDNLSPERELVEDIIAIVHVFSYRLYGLKKYKSAIKEDPNLPKS</sequence>
<keyword evidence="7" id="KW-1185">Reference proteome</keyword>
<dbReference type="Pfam" id="PF00239">
    <property type="entry name" value="Resolvase"/>
    <property type="match status" value="1"/>
</dbReference>
<dbReference type="InterPro" id="IPR041718">
    <property type="entry name" value="IS607_transposase-like"/>
</dbReference>
<dbReference type="PANTHER" id="PTHR36172:SF1">
    <property type="entry name" value="RESOLVASE-RELATED"/>
    <property type="match status" value="1"/>
</dbReference>
<dbReference type="CDD" id="cd03769">
    <property type="entry name" value="SR_IS607_transposase_like"/>
    <property type="match status" value="1"/>
</dbReference>
<feature type="domain" description="Resolvase/invertase-type recombinase catalytic" evidence="5">
    <location>
        <begin position="58"/>
        <end position="195"/>
    </location>
</feature>
<evidence type="ECO:0000313" key="6">
    <source>
        <dbReference type="EMBL" id="MBD2565257.1"/>
    </source>
</evidence>
<dbReference type="PROSITE" id="PS51736">
    <property type="entry name" value="RECOMBINASES_3"/>
    <property type="match status" value="1"/>
</dbReference>
<dbReference type="Gene3D" id="1.10.287.2170">
    <property type="match status" value="1"/>
</dbReference>
<name>A0ABR8F552_NOSLI</name>
<proteinExistence type="predicted"/>
<dbReference type="InterPro" id="IPR009061">
    <property type="entry name" value="DNA-bd_dom_put_sf"/>
</dbReference>
<dbReference type="Pfam" id="PF00376">
    <property type="entry name" value="MerR"/>
    <property type="match status" value="1"/>
</dbReference>
<comment type="caution">
    <text evidence="6">The sequence shown here is derived from an EMBL/GenBank/DDBJ whole genome shotgun (WGS) entry which is preliminary data.</text>
</comment>